<keyword evidence="3" id="KW-1185">Reference proteome</keyword>
<gene>
    <name evidence="2" type="ORF">GAYE_SCF01G2028</name>
</gene>
<feature type="compositionally biased region" description="Polar residues" evidence="1">
    <location>
        <begin position="124"/>
        <end position="140"/>
    </location>
</feature>
<feature type="region of interest" description="Disordered" evidence="1">
    <location>
        <begin position="108"/>
        <end position="164"/>
    </location>
</feature>
<sequence length="315" mass="35446">MEHCDCYKKELVELFIQFLQKESLTCTLSVFRTEITSLWGPNAFPSRYWPDNEAAKEAFRKEDSKAKRPRSPVLEENLQPNIFSNVKTIGLSSPRNFSNSSDCFVTESSKRQRLDEGQAEQPEKNSNNVVSFSQAVVKQNSIKHSKPLSHVSKPQSYLPEQRQSSRIIGSNLCQKGGDANHCEKEQKKKVAVESRVRDNSGGLEESIRNVTESLRCDPTFQDNLRNFLRNDNLNTRWFSLPPKNSESLQANSDAALPGSETFITNKSKKEIGWDSSRVIDDAENRDGCIESSVGGVLDSIDLDAFLDSIHATSNH</sequence>
<comment type="caution">
    <text evidence="2">The sequence shown here is derived from an EMBL/GenBank/DDBJ whole genome shotgun (WGS) entry which is preliminary data.</text>
</comment>
<proteinExistence type="predicted"/>
<reference evidence="2 3" key="1">
    <citation type="submission" date="2022-07" db="EMBL/GenBank/DDBJ databases">
        <title>Genome-wide signatures of adaptation to extreme environments.</title>
        <authorList>
            <person name="Cho C.H."/>
            <person name="Yoon H.S."/>
        </authorList>
    </citation>
    <scope>NUCLEOTIDE SEQUENCE [LARGE SCALE GENOMIC DNA]</scope>
    <source>
        <strain evidence="2 3">108.79 E11</strain>
    </source>
</reference>
<dbReference type="Proteomes" id="UP001300502">
    <property type="component" value="Unassembled WGS sequence"/>
</dbReference>
<evidence type="ECO:0000313" key="3">
    <source>
        <dbReference type="Proteomes" id="UP001300502"/>
    </source>
</evidence>
<name>A0AAV9I9Z3_9RHOD</name>
<evidence type="ECO:0000256" key="1">
    <source>
        <dbReference type="SAM" id="MobiDB-lite"/>
    </source>
</evidence>
<evidence type="ECO:0000313" key="2">
    <source>
        <dbReference type="EMBL" id="KAK4524129.1"/>
    </source>
</evidence>
<organism evidence="2 3">
    <name type="scientific">Galdieria yellowstonensis</name>
    <dbReference type="NCBI Taxonomy" id="3028027"/>
    <lineage>
        <taxon>Eukaryota</taxon>
        <taxon>Rhodophyta</taxon>
        <taxon>Bangiophyceae</taxon>
        <taxon>Galdieriales</taxon>
        <taxon>Galdieriaceae</taxon>
        <taxon>Galdieria</taxon>
    </lineage>
</organism>
<dbReference type="EMBL" id="JANCYU010000021">
    <property type="protein sequence ID" value="KAK4524129.1"/>
    <property type="molecule type" value="Genomic_DNA"/>
</dbReference>
<dbReference type="AlphaFoldDB" id="A0AAV9I9Z3"/>
<accession>A0AAV9I9Z3</accession>
<protein>
    <submittedName>
        <fullName evidence="2">Uncharacterized protein</fullName>
    </submittedName>
</protein>